<evidence type="ECO:0000313" key="3">
    <source>
        <dbReference type="Proteomes" id="UP001201163"/>
    </source>
</evidence>
<reference evidence="2" key="1">
    <citation type="submission" date="2022-01" db="EMBL/GenBank/DDBJ databases">
        <title>Comparative genomics reveals a dynamic genome evolution in the ectomycorrhizal milk-cap (Lactarius) mushrooms.</title>
        <authorList>
            <consortium name="DOE Joint Genome Institute"/>
            <person name="Lebreton A."/>
            <person name="Tang N."/>
            <person name="Kuo A."/>
            <person name="LaButti K."/>
            <person name="Drula E."/>
            <person name="Barry K."/>
            <person name="Clum A."/>
            <person name="Lipzen A."/>
            <person name="Mousain D."/>
            <person name="Ng V."/>
            <person name="Wang R."/>
            <person name="Wang X."/>
            <person name="Dai Y."/>
            <person name="Henrissat B."/>
            <person name="Grigoriev I.V."/>
            <person name="Guerin-Laguette A."/>
            <person name="Yu F."/>
            <person name="Martin F.M."/>
        </authorList>
    </citation>
    <scope>NUCLEOTIDE SEQUENCE</scope>
    <source>
        <strain evidence="2">QP</strain>
    </source>
</reference>
<organism evidence="2 3">
    <name type="scientific">Lactarius akahatsu</name>
    <dbReference type="NCBI Taxonomy" id="416441"/>
    <lineage>
        <taxon>Eukaryota</taxon>
        <taxon>Fungi</taxon>
        <taxon>Dikarya</taxon>
        <taxon>Basidiomycota</taxon>
        <taxon>Agaricomycotina</taxon>
        <taxon>Agaricomycetes</taxon>
        <taxon>Russulales</taxon>
        <taxon>Russulaceae</taxon>
        <taxon>Lactarius</taxon>
    </lineage>
</organism>
<dbReference type="AlphaFoldDB" id="A0AAD4L8R2"/>
<feature type="compositionally biased region" description="Low complexity" evidence="1">
    <location>
        <begin position="154"/>
        <end position="167"/>
    </location>
</feature>
<dbReference type="EMBL" id="JAKELL010000096">
    <property type="protein sequence ID" value="KAH8982817.1"/>
    <property type="molecule type" value="Genomic_DNA"/>
</dbReference>
<feature type="compositionally biased region" description="Low complexity" evidence="1">
    <location>
        <begin position="117"/>
        <end position="133"/>
    </location>
</feature>
<comment type="caution">
    <text evidence="2">The sequence shown here is derived from an EMBL/GenBank/DDBJ whole genome shotgun (WGS) entry which is preliminary data.</text>
</comment>
<evidence type="ECO:0000313" key="2">
    <source>
        <dbReference type="EMBL" id="KAH8982817.1"/>
    </source>
</evidence>
<sequence>MFEIDWDTEDDRHRRRRKASTIHGWLCMWRGTLIGNERERQRGRREMKEARAVRAYYRQRAHETAGGGSGPFSLFRLGSPSNSKRNANNTAPAPAQRPPQRHRSHSSQHHHYHRGGNRTQQQPPQNRPAPVQRKSSRHAPQEPMRQHSSHSAKSRPSTSRRPSAARR</sequence>
<feature type="compositionally biased region" description="Low complexity" evidence="1">
    <location>
        <begin position="85"/>
        <end position="94"/>
    </location>
</feature>
<keyword evidence="3" id="KW-1185">Reference proteome</keyword>
<protein>
    <submittedName>
        <fullName evidence="2">Uncharacterized protein</fullName>
    </submittedName>
</protein>
<feature type="compositionally biased region" description="Basic residues" evidence="1">
    <location>
        <begin position="99"/>
        <end position="116"/>
    </location>
</feature>
<proteinExistence type="predicted"/>
<feature type="region of interest" description="Disordered" evidence="1">
    <location>
        <begin position="59"/>
        <end position="167"/>
    </location>
</feature>
<gene>
    <name evidence="2" type="ORF">EDB92DRAFT_1952071</name>
</gene>
<name>A0AAD4L8R2_9AGAM</name>
<evidence type="ECO:0000256" key="1">
    <source>
        <dbReference type="SAM" id="MobiDB-lite"/>
    </source>
</evidence>
<dbReference type="Proteomes" id="UP001201163">
    <property type="component" value="Unassembled WGS sequence"/>
</dbReference>
<accession>A0AAD4L8R2</accession>